<evidence type="ECO:0000256" key="1">
    <source>
        <dbReference type="ARBA" id="ARBA00023002"/>
    </source>
</evidence>
<gene>
    <name evidence="2" type="ORF">K505DRAFT_407185</name>
</gene>
<dbReference type="Proteomes" id="UP000799757">
    <property type="component" value="Unassembled WGS sequence"/>
</dbReference>
<keyword evidence="1" id="KW-0560">Oxidoreductase</keyword>
<proteinExistence type="predicted"/>
<dbReference type="InterPro" id="IPR025337">
    <property type="entry name" value="Questin_oxidase-like"/>
</dbReference>
<reference evidence="2" key="1">
    <citation type="journal article" date="2020" name="Stud. Mycol.">
        <title>101 Dothideomycetes genomes: a test case for predicting lifestyles and emergence of pathogens.</title>
        <authorList>
            <person name="Haridas S."/>
            <person name="Albert R."/>
            <person name="Binder M."/>
            <person name="Bloem J."/>
            <person name="Labutti K."/>
            <person name="Salamov A."/>
            <person name="Andreopoulos B."/>
            <person name="Baker S."/>
            <person name="Barry K."/>
            <person name="Bills G."/>
            <person name="Bluhm B."/>
            <person name="Cannon C."/>
            <person name="Castanera R."/>
            <person name="Culley D."/>
            <person name="Daum C."/>
            <person name="Ezra D."/>
            <person name="Gonzalez J."/>
            <person name="Henrissat B."/>
            <person name="Kuo A."/>
            <person name="Liang C."/>
            <person name="Lipzen A."/>
            <person name="Lutzoni F."/>
            <person name="Magnuson J."/>
            <person name="Mondo S."/>
            <person name="Nolan M."/>
            <person name="Ohm R."/>
            <person name="Pangilinan J."/>
            <person name="Park H.-J."/>
            <person name="Ramirez L."/>
            <person name="Alfaro M."/>
            <person name="Sun H."/>
            <person name="Tritt A."/>
            <person name="Yoshinaga Y."/>
            <person name="Zwiers L.-H."/>
            <person name="Turgeon B."/>
            <person name="Goodwin S."/>
            <person name="Spatafora J."/>
            <person name="Crous P."/>
            <person name="Grigoriev I."/>
        </authorList>
    </citation>
    <scope>NUCLEOTIDE SEQUENCE</scope>
    <source>
        <strain evidence="2">CBS 109.77</strain>
    </source>
</reference>
<name>A0A6A6XEL8_9PLEO</name>
<dbReference type="Pfam" id="PF14027">
    <property type="entry name" value="Questin_oxidase"/>
    <property type="match status" value="1"/>
</dbReference>
<dbReference type="EMBL" id="MU001872">
    <property type="protein sequence ID" value="KAF2795020.1"/>
    <property type="molecule type" value="Genomic_DNA"/>
</dbReference>
<dbReference type="AlphaFoldDB" id="A0A6A6XEL8"/>
<dbReference type="PANTHER" id="PTHR35870:SF7">
    <property type="entry name" value="BAEYER-VILLIGER OXIDASE MDPL"/>
    <property type="match status" value="1"/>
</dbReference>
<dbReference type="GO" id="GO:0016491">
    <property type="term" value="F:oxidoreductase activity"/>
    <property type="evidence" value="ECO:0007669"/>
    <property type="project" value="UniProtKB-KW"/>
</dbReference>
<accession>A0A6A6XEL8</accession>
<keyword evidence="3" id="KW-1185">Reference proteome</keyword>
<dbReference type="OrthoDB" id="10004862at2759"/>
<dbReference type="PANTHER" id="PTHR35870">
    <property type="entry name" value="PROTEIN, PUTATIVE (AFU_ORTHOLOGUE AFUA_5G03330)-RELATED"/>
    <property type="match status" value="1"/>
</dbReference>
<evidence type="ECO:0008006" key="4">
    <source>
        <dbReference type="Google" id="ProtNLM"/>
    </source>
</evidence>
<evidence type="ECO:0000313" key="3">
    <source>
        <dbReference type="Proteomes" id="UP000799757"/>
    </source>
</evidence>
<sequence length="386" mass="43737">MGGKSEDLKRAFEDNDHQQIQIPPADPAIVREMKDADVFIKYMRDPAQYNNYLKFFEQEIETRGWRDVLYEYFFTPTPVAKSMFVQLFEGLYHPLIHVGFGIEFDQPAIVAEGLAQAASHAWGNIGNYLARCDEISRQDEGALSTPLQELYHQVRATDKIRMAVRLQQGPNRIKDGLMPNAMEELASIAAQFRVGNDHMDWERGLVESTSCATYNAAAAQRKGKAAKIDFFSMHAVTSSIFLSLLVRQSWIPSEQKAKLIEWKGRLDLAWYASSGSPQLDLQLVTSYQPTLSKDMNWQALYKAAIKCHDDGHVAKFVRALYSAEGEARELEGRFDKDTAITLPIRGDLWLRTAQMCLDSTTDVPLDEKWLMGAGFDPLWNRVTDVA</sequence>
<evidence type="ECO:0000313" key="2">
    <source>
        <dbReference type="EMBL" id="KAF2795020.1"/>
    </source>
</evidence>
<protein>
    <recommendedName>
        <fullName evidence="4">HypA-like protein</fullName>
    </recommendedName>
</protein>
<organism evidence="2 3">
    <name type="scientific">Melanomma pulvis-pyrius CBS 109.77</name>
    <dbReference type="NCBI Taxonomy" id="1314802"/>
    <lineage>
        <taxon>Eukaryota</taxon>
        <taxon>Fungi</taxon>
        <taxon>Dikarya</taxon>
        <taxon>Ascomycota</taxon>
        <taxon>Pezizomycotina</taxon>
        <taxon>Dothideomycetes</taxon>
        <taxon>Pleosporomycetidae</taxon>
        <taxon>Pleosporales</taxon>
        <taxon>Melanommataceae</taxon>
        <taxon>Melanomma</taxon>
    </lineage>
</organism>